<keyword evidence="3 4" id="KW-0472">Membrane</keyword>
<dbReference type="PROSITE" id="PS50850">
    <property type="entry name" value="MFS"/>
    <property type="match status" value="1"/>
</dbReference>
<feature type="transmembrane region" description="Helical" evidence="4">
    <location>
        <begin position="286"/>
        <end position="307"/>
    </location>
</feature>
<dbReference type="InterPro" id="IPR050327">
    <property type="entry name" value="Proton-linked_MCT"/>
</dbReference>
<name>A0A3N7HVK4_9BURK</name>
<dbReference type="AlphaFoldDB" id="A0A3N7HVK4"/>
<dbReference type="GO" id="GO:0022857">
    <property type="term" value="F:transmembrane transporter activity"/>
    <property type="evidence" value="ECO:0007669"/>
    <property type="project" value="InterPro"/>
</dbReference>
<evidence type="ECO:0000259" key="5">
    <source>
        <dbReference type="PROSITE" id="PS50850"/>
    </source>
</evidence>
<dbReference type="RefSeq" id="WP_124540299.1">
    <property type="nucleotide sequence ID" value="NZ_QUSW01000002.1"/>
</dbReference>
<protein>
    <submittedName>
        <fullName evidence="6">MFS transporter</fullName>
    </submittedName>
</protein>
<reference evidence="6 7" key="1">
    <citation type="submission" date="2018-08" db="EMBL/GenBank/DDBJ databases">
        <authorList>
            <person name="Khan S.A."/>
            <person name="Jeon C.O."/>
            <person name="Chun B.H."/>
            <person name="Jeong S.E."/>
        </authorList>
    </citation>
    <scope>NUCLEOTIDE SEQUENCE [LARGE SCALE GENOMIC DNA]</scope>
    <source>
        <strain evidence="6 7">S-16</strain>
    </source>
</reference>
<dbReference type="Proteomes" id="UP000267464">
    <property type="component" value="Unassembled WGS sequence"/>
</dbReference>
<proteinExistence type="predicted"/>
<feature type="transmembrane region" description="Helical" evidence="4">
    <location>
        <begin position="170"/>
        <end position="190"/>
    </location>
</feature>
<evidence type="ECO:0000256" key="4">
    <source>
        <dbReference type="SAM" id="Phobius"/>
    </source>
</evidence>
<feature type="transmembrane region" description="Helical" evidence="4">
    <location>
        <begin position="50"/>
        <end position="70"/>
    </location>
</feature>
<gene>
    <name evidence="6" type="ORF">DZC73_11225</name>
</gene>
<evidence type="ECO:0000256" key="3">
    <source>
        <dbReference type="ARBA" id="ARBA00023136"/>
    </source>
</evidence>
<feature type="transmembrane region" description="Helical" evidence="4">
    <location>
        <begin position="376"/>
        <end position="397"/>
    </location>
</feature>
<reference evidence="6 7" key="2">
    <citation type="submission" date="2018-12" db="EMBL/GenBank/DDBJ databases">
        <title>Rhizobacter gummiphilus sp. nov., a rubber-degrading bacterium isolated from the soil of a botanical garden in Japan.</title>
        <authorList>
            <person name="Shunsuke S.S."/>
        </authorList>
    </citation>
    <scope>NUCLEOTIDE SEQUENCE [LARGE SCALE GENOMIC DNA]</scope>
    <source>
        <strain evidence="6 7">S-16</strain>
    </source>
</reference>
<keyword evidence="2 4" id="KW-1133">Transmembrane helix</keyword>
<evidence type="ECO:0000256" key="2">
    <source>
        <dbReference type="ARBA" id="ARBA00022989"/>
    </source>
</evidence>
<dbReference type="InterPro" id="IPR036259">
    <property type="entry name" value="MFS_trans_sf"/>
</dbReference>
<feature type="transmembrane region" description="Helical" evidence="4">
    <location>
        <begin position="12"/>
        <end position="38"/>
    </location>
</feature>
<feature type="transmembrane region" description="Helical" evidence="4">
    <location>
        <begin position="313"/>
        <end position="335"/>
    </location>
</feature>
<dbReference type="Pfam" id="PF07690">
    <property type="entry name" value="MFS_1"/>
    <property type="match status" value="1"/>
</dbReference>
<dbReference type="OrthoDB" id="3573349at2"/>
<dbReference type="CDD" id="cd17355">
    <property type="entry name" value="MFS_YcxA_like"/>
    <property type="match status" value="1"/>
</dbReference>
<dbReference type="PANTHER" id="PTHR11360:SF290">
    <property type="entry name" value="MONOCARBOXYLATE MFS PERMEASE"/>
    <property type="match status" value="1"/>
</dbReference>
<keyword evidence="1 4" id="KW-0812">Transmembrane</keyword>
<feature type="transmembrane region" description="Helical" evidence="4">
    <location>
        <begin position="82"/>
        <end position="106"/>
    </location>
</feature>
<dbReference type="InterPro" id="IPR011701">
    <property type="entry name" value="MFS"/>
</dbReference>
<feature type="transmembrane region" description="Helical" evidence="4">
    <location>
        <begin position="140"/>
        <end position="164"/>
    </location>
</feature>
<dbReference type="InterPro" id="IPR020846">
    <property type="entry name" value="MFS_dom"/>
</dbReference>
<dbReference type="PANTHER" id="PTHR11360">
    <property type="entry name" value="MONOCARBOXYLATE TRANSPORTER"/>
    <property type="match status" value="1"/>
</dbReference>
<sequence>MPISPTPTSPHYRWLIVAAGGLLGCVAIGGLFSLPVFLRPIAQDTGWSTTGISTAMTLAFIALAVGSIAWGSLSDRVGPRKVVLAGSLLLTAGLALSSLATSLLAFQLLFGVVVGFSAAAIFAPMMACVTGWFDTRRSLAVSLVSAGMGMAPMIMSPLAAWLVQTHDWRTSLQIIAALVAALMVPVSLLVRRPPALAQAPAAAPSGAAQEPALSVGQALRSTPFLILVLTSFLSCATHSGPIFHTVSYAVTCGIPLMSAVSIYSMEGLAGMGGRLVFGLLGDRFGAARVLVLALLAQAVVVLGYVFARQLGSFYAVAALFGFTYAGVMPLFAVIAREHFPLRMMGTVIGGTTTASSLGMALGPVVGGLIYDSTSSYAWLFIGAFSLGVGACLSALAFTRLPRRQPMMALA</sequence>
<keyword evidence="7" id="KW-1185">Reference proteome</keyword>
<feature type="transmembrane region" description="Helical" evidence="4">
    <location>
        <begin position="347"/>
        <end position="370"/>
    </location>
</feature>
<feature type="transmembrane region" description="Helical" evidence="4">
    <location>
        <begin position="224"/>
        <end position="240"/>
    </location>
</feature>
<dbReference type="SUPFAM" id="SSF103473">
    <property type="entry name" value="MFS general substrate transporter"/>
    <property type="match status" value="1"/>
</dbReference>
<organism evidence="6 7">
    <name type="scientific">Piscinibacter terrae</name>
    <dbReference type="NCBI Taxonomy" id="2496871"/>
    <lineage>
        <taxon>Bacteria</taxon>
        <taxon>Pseudomonadati</taxon>
        <taxon>Pseudomonadota</taxon>
        <taxon>Betaproteobacteria</taxon>
        <taxon>Burkholderiales</taxon>
        <taxon>Sphaerotilaceae</taxon>
        <taxon>Piscinibacter</taxon>
    </lineage>
</organism>
<evidence type="ECO:0000313" key="6">
    <source>
        <dbReference type="EMBL" id="RQP25386.1"/>
    </source>
</evidence>
<comment type="caution">
    <text evidence="6">The sequence shown here is derived from an EMBL/GenBank/DDBJ whole genome shotgun (WGS) entry which is preliminary data.</text>
</comment>
<dbReference type="EMBL" id="QUSW01000002">
    <property type="protein sequence ID" value="RQP25386.1"/>
    <property type="molecule type" value="Genomic_DNA"/>
</dbReference>
<evidence type="ECO:0000313" key="7">
    <source>
        <dbReference type="Proteomes" id="UP000267464"/>
    </source>
</evidence>
<accession>A0A3N7HVK4</accession>
<feature type="domain" description="Major facilitator superfamily (MFS) profile" evidence="5">
    <location>
        <begin position="13"/>
        <end position="406"/>
    </location>
</feature>
<evidence type="ECO:0000256" key="1">
    <source>
        <dbReference type="ARBA" id="ARBA00022692"/>
    </source>
</evidence>
<feature type="transmembrane region" description="Helical" evidence="4">
    <location>
        <begin position="112"/>
        <end position="133"/>
    </location>
</feature>
<dbReference type="Gene3D" id="1.20.1250.20">
    <property type="entry name" value="MFS general substrate transporter like domains"/>
    <property type="match status" value="2"/>
</dbReference>